<organism evidence="1 2">
    <name type="scientific">Paenibacillus psychroresistens</name>
    <dbReference type="NCBI Taxonomy" id="1778678"/>
    <lineage>
        <taxon>Bacteria</taxon>
        <taxon>Bacillati</taxon>
        <taxon>Bacillota</taxon>
        <taxon>Bacilli</taxon>
        <taxon>Bacillales</taxon>
        <taxon>Paenibacillaceae</taxon>
        <taxon>Paenibacillus</taxon>
    </lineage>
</organism>
<keyword evidence="2" id="KW-1185">Reference proteome</keyword>
<reference evidence="2" key="1">
    <citation type="submission" date="2018-11" db="EMBL/GenBank/DDBJ databases">
        <title>Complete genome sequence of Paenibacillus sp. ML311-T8.</title>
        <authorList>
            <person name="Nam Y.-D."/>
            <person name="Kang J."/>
            <person name="Chung W.-H."/>
            <person name="Park Y.S."/>
        </authorList>
    </citation>
    <scope>NUCLEOTIDE SEQUENCE [LARGE SCALE GENOMIC DNA]</scope>
    <source>
        <strain evidence="2">ML311-T8</strain>
    </source>
</reference>
<gene>
    <name evidence="1" type="ORF">EHS13_20015</name>
</gene>
<accession>A0A6B8RUR2</accession>
<dbReference type="RefSeq" id="WP_155705442.1">
    <property type="nucleotide sequence ID" value="NZ_CP034235.1"/>
</dbReference>
<protein>
    <submittedName>
        <fullName evidence="1">Zinc-finger domain-containing protein</fullName>
    </submittedName>
</protein>
<name>A0A6B8RUR2_9BACL</name>
<dbReference type="Proteomes" id="UP000426246">
    <property type="component" value="Chromosome"/>
</dbReference>
<evidence type="ECO:0000313" key="2">
    <source>
        <dbReference type="Proteomes" id="UP000426246"/>
    </source>
</evidence>
<keyword evidence="1" id="KW-0479">Metal-binding</keyword>
<keyword evidence="1" id="KW-0862">Zinc</keyword>
<dbReference type="KEGG" id="ppsc:EHS13_20015"/>
<keyword evidence="1" id="KW-0863">Zinc-finger</keyword>
<evidence type="ECO:0000313" key="1">
    <source>
        <dbReference type="EMBL" id="QGR00172.1"/>
    </source>
</evidence>
<proteinExistence type="predicted"/>
<dbReference type="Pfam" id="PF10782">
    <property type="entry name" value="zf-C2HCIx2C"/>
    <property type="match status" value="1"/>
</dbReference>
<dbReference type="InterPro" id="IPR019718">
    <property type="entry name" value="DUF2602"/>
</dbReference>
<dbReference type="GO" id="GO:0008270">
    <property type="term" value="F:zinc ion binding"/>
    <property type="evidence" value="ECO:0007669"/>
    <property type="project" value="UniProtKB-KW"/>
</dbReference>
<dbReference type="AlphaFoldDB" id="A0A6B8RUR2"/>
<dbReference type="EMBL" id="CP034235">
    <property type="protein sequence ID" value="QGR00172.1"/>
    <property type="molecule type" value="Genomic_DNA"/>
</dbReference>
<sequence length="66" mass="7237">MRNDALNQINKILDTKCNGCPIKIKLTAGCKGNYAPLEKHCKTICEHGTKLRELGGKLGRGRDKNG</sequence>